<dbReference type="Pfam" id="PF13358">
    <property type="entry name" value="DDE_3"/>
    <property type="match status" value="1"/>
</dbReference>
<reference evidence="2" key="1">
    <citation type="submission" date="2021-03" db="EMBL/GenBank/DDBJ databases">
        <title>Draft genome sequence of rust myrtle Austropuccinia psidii MF-1, a brazilian biotype.</title>
        <authorList>
            <person name="Quecine M.C."/>
            <person name="Pachon D.M.R."/>
            <person name="Bonatelli M.L."/>
            <person name="Correr F.H."/>
            <person name="Franceschini L.M."/>
            <person name="Leite T.F."/>
            <person name="Margarido G.R.A."/>
            <person name="Almeida C.A."/>
            <person name="Ferrarezi J.A."/>
            <person name="Labate C.A."/>
        </authorList>
    </citation>
    <scope>NUCLEOTIDE SEQUENCE</scope>
    <source>
        <strain evidence="2">MF-1</strain>
    </source>
</reference>
<dbReference type="OrthoDB" id="2266637at2759"/>
<organism evidence="2 3">
    <name type="scientific">Austropuccinia psidii MF-1</name>
    <dbReference type="NCBI Taxonomy" id="1389203"/>
    <lineage>
        <taxon>Eukaryota</taxon>
        <taxon>Fungi</taxon>
        <taxon>Dikarya</taxon>
        <taxon>Basidiomycota</taxon>
        <taxon>Pucciniomycotina</taxon>
        <taxon>Pucciniomycetes</taxon>
        <taxon>Pucciniales</taxon>
        <taxon>Sphaerophragmiaceae</taxon>
        <taxon>Austropuccinia</taxon>
    </lineage>
</organism>
<gene>
    <name evidence="2" type="ORF">O181_035703</name>
</gene>
<sequence length="121" mass="13958">MKKGVGSDEFVLFLLSLQLKVPNDPIIIIDNALIHQGRQFDEVKEMLEFSKVIKLEFLPPYYPFLNPIELRFNSLKSFAHSKEPKTQSEPALEIQNGISEAITSEKRQNYFCIVERFIKAA</sequence>
<dbReference type="InterPro" id="IPR036397">
    <property type="entry name" value="RNaseH_sf"/>
</dbReference>
<keyword evidence="3" id="KW-1185">Reference proteome</keyword>
<dbReference type="InterPro" id="IPR038717">
    <property type="entry name" value="Tc1-like_DDE_dom"/>
</dbReference>
<dbReference type="GO" id="GO:0003676">
    <property type="term" value="F:nucleic acid binding"/>
    <property type="evidence" value="ECO:0007669"/>
    <property type="project" value="InterPro"/>
</dbReference>
<proteinExistence type="predicted"/>
<dbReference type="Gene3D" id="3.30.420.10">
    <property type="entry name" value="Ribonuclease H-like superfamily/Ribonuclease H"/>
    <property type="match status" value="1"/>
</dbReference>
<evidence type="ECO:0000259" key="1">
    <source>
        <dbReference type="Pfam" id="PF13358"/>
    </source>
</evidence>
<comment type="caution">
    <text evidence="2">The sequence shown here is derived from an EMBL/GenBank/DDBJ whole genome shotgun (WGS) entry which is preliminary data.</text>
</comment>
<evidence type="ECO:0000313" key="3">
    <source>
        <dbReference type="Proteomes" id="UP000765509"/>
    </source>
</evidence>
<name>A0A9Q3D804_9BASI</name>
<dbReference type="AlphaFoldDB" id="A0A9Q3D804"/>
<evidence type="ECO:0000313" key="2">
    <source>
        <dbReference type="EMBL" id="MBW0495988.1"/>
    </source>
</evidence>
<feature type="domain" description="Tc1-like transposase DDE" evidence="1">
    <location>
        <begin position="7"/>
        <end position="86"/>
    </location>
</feature>
<dbReference type="EMBL" id="AVOT02013389">
    <property type="protein sequence ID" value="MBW0495988.1"/>
    <property type="molecule type" value="Genomic_DNA"/>
</dbReference>
<accession>A0A9Q3D804</accession>
<protein>
    <recommendedName>
        <fullName evidence="1">Tc1-like transposase DDE domain-containing protein</fullName>
    </recommendedName>
</protein>
<dbReference type="Proteomes" id="UP000765509">
    <property type="component" value="Unassembled WGS sequence"/>
</dbReference>